<evidence type="ECO:0000256" key="1">
    <source>
        <dbReference type="SAM" id="MobiDB-lite"/>
    </source>
</evidence>
<reference evidence="2 3" key="1">
    <citation type="submission" date="2024-06" db="EMBL/GenBank/DDBJ databases">
        <title>Complete genome of Phlyctema vagabunda strain 19-DSS-EL-015.</title>
        <authorList>
            <person name="Fiorenzani C."/>
        </authorList>
    </citation>
    <scope>NUCLEOTIDE SEQUENCE [LARGE SCALE GENOMIC DNA]</scope>
    <source>
        <strain evidence="2 3">19-DSS-EL-015</strain>
    </source>
</reference>
<dbReference type="Proteomes" id="UP001629113">
    <property type="component" value="Unassembled WGS sequence"/>
</dbReference>
<name>A0ABR4PQG1_9HELO</name>
<gene>
    <name evidence="2" type="ORF">PVAG01_02369</name>
</gene>
<keyword evidence="3" id="KW-1185">Reference proteome</keyword>
<accession>A0ABR4PQG1</accession>
<organism evidence="2 3">
    <name type="scientific">Phlyctema vagabunda</name>
    <dbReference type="NCBI Taxonomy" id="108571"/>
    <lineage>
        <taxon>Eukaryota</taxon>
        <taxon>Fungi</taxon>
        <taxon>Dikarya</taxon>
        <taxon>Ascomycota</taxon>
        <taxon>Pezizomycotina</taxon>
        <taxon>Leotiomycetes</taxon>
        <taxon>Helotiales</taxon>
        <taxon>Dermateaceae</taxon>
        <taxon>Phlyctema</taxon>
    </lineage>
</organism>
<evidence type="ECO:0000313" key="2">
    <source>
        <dbReference type="EMBL" id="KAL3425578.1"/>
    </source>
</evidence>
<feature type="region of interest" description="Disordered" evidence="1">
    <location>
        <begin position="83"/>
        <end position="105"/>
    </location>
</feature>
<protein>
    <submittedName>
        <fullName evidence="2">Uncharacterized protein</fullName>
    </submittedName>
</protein>
<sequence>MYCHSSCRAAAIHLISTPTRHDLLSSNTTYNPVYPQLFNTTTTKQTKRKYIPIPEPPTCISTHTPHPMMIDWRIREIAAASTGAASLRPSHQSSRPAWVASSLHG</sequence>
<dbReference type="EMBL" id="JBFCZG010000002">
    <property type="protein sequence ID" value="KAL3425578.1"/>
    <property type="molecule type" value="Genomic_DNA"/>
</dbReference>
<comment type="caution">
    <text evidence="2">The sequence shown here is derived from an EMBL/GenBank/DDBJ whole genome shotgun (WGS) entry which is preliminary data.</text>
</comment>
<evidence type="ECO:0000313" key="3">
    <source>
        <dbReference type="Proteomes" id="UP001629113"/>
    </source>
</evidence>
<proteinExistence type="predicted"/>